<dbReference type="EMBL" id="SJPQ01000002">
    <property type="protein sequence ID" value="TWT88971.1"/>
    <property type="molecule type" value="Genomic_DNA"/>
</dbReference>
<protein>
    <submittedName>
        <fullName evidence="2">Uncharacterized protein</fullName>
    </submittedName>
</protein>
<feature type="region of interest" description="Disordered" evidence="1">
    <location>
        <begin position="91"/>
        <end position="223"/>
    </location>
</feature>
<evidence type="ECO:0000313" key="2">
    <source>
        <dbReference type="EMBL" id="TWT88971.1"/>
    </source>
</evidence>
<feature type="compositionally biased region" description="Low complexity" evidence="1">
    <location>
        <begin position="112"/>
        <end position="122"/>
    </location>
</feature>
<name>A0A5C5ZQ82_9BACT</name>
<comment type="caution">
    <text evidence="2">The sequence shown here is derived from an EMBL/GenBank/DDBJ whole genome shotgun (WGS) entry which is preliminary data.</text>
</comment>
<dbReference type="Proteomes" id="UP000315440">
    <property type="component" value="Unassembled WGS sequence"/>
</dbReference>
<feature type="compositionally biased region" description="Polar residues" evidence="1">
    <location>
        <begin position="213"/>
        <end position="223"/>
    </location>
</feature>
<reference evidence="2 3" key="1">
    <citation type="submission" date="2019-02" db="EMBL/GenBank/DDBJ databases">
        <title>Deep-cultivation of Planctomycetes and their phenomic and genomic characterization uncovers novel biology.</title>
        <authorList>
            <person name="Wiegand S."/>
            <person name="Jogler M."/>
            <person name="Boedeker C."/>
            <person name="Pinto D."/>
            <person name="Vollmers J."/>
            <person name="Rivas-Marin E."/>
            <person name="Kohn T."/>
            <person name="Peeters S.H."/>
            <person name="Heuer A."/>
            <person name="Rast P."/>
            <person name="Oberbeckmann S."/>
            <person name="Bunk B."/>
            <person name="Jeske O."/>
            <person name="Meyerdierks A."/>
            <person name="Storesund J.E."/>
            <person name="Kallscheuer N."/>
            <person name="Luecker S."/>
            <person name="Lage O.M."/>
            <person name="Pohl T."/>
            <person name="Merkel B.J."/>
            <person name="Hornburger P."/>
            <person name="Mueller R.-W."/>
            <person name="Bruemmer F."/>
            <person name="Labrenz M."/>
            <person name="Spormann A.M."/>
            <person name="Op Den Camp H."/>
            <person name="Overmann J."/>
            <person name="Amann R."/>
            <person name="Jetten M.S.M."/>
            <person name="Mascher T."/>
            <person name="Medema M.H."/>
            <person name="Devos D.P."/>
            <person name="Kaster A.-K."/>
            <person name="Ovreas L."/>
            <person name="Rohde M."/>
            <person name="Galperin M.Y."/>
            <person name="Jogler C."/>
        </authorList>
    </citation>
    <scope>NUCLEOTIDE SEQUENCE [LARGE SCALE GENOMIC DNA]</scope>
    <source>
        <strain evidence="2 3">Mal64</strain>
    </source>
</reference>
<proteinExistence type="predicted"/>
<sequence length="223" mass="23385">MPLHWGSPRPLSPPRAGLTTTVTRRRAGPIAAAATAGGGAAKRKPPSATGQVSLARGLPSRVRPRHPPLFMGSAAEDGRQTIRRYLGCRRCRPRRVAGAHREAEAPERHRPGLAGSGASLTGAPPPPPTLHGERCGGRPANDPTILRLSALPPATGGGGAPRSGSPRAPQARSRWLRTDSHRRRYSMPTSPARSSGARPQSSRRRSASGVKSPPSSTPLVITL</sequence>
<feature type="compositionally biased region" description="Basic and acidic residues" evidence="1">
    <location>
        <begin position="99"/>
        <end position="110"/>
    </location>
</feature>
<evidence type="ECO:0000313" key="3">
    <source>
        <dbReference type="Proteomes" id="UP000315440"/>
    </source>
</evidence>
<keyword evidence="3" id="KW-1185">Reference proteome</keyword>
<gene>
    <name evidence="2" type="ORF">Mal64_24620</name>
</gene>
<accession>A0A5C5ZQ82</accession>
<feature type="compositionally biased region" description="Low complexity" evidence="1">
    <location>
        <begin position="190"/>
        <end position="200"/>
    </location>
</feature>
<dbReference type="AlphaFoldDB" id="A0A5C5ZQ82"/>
<organism evidence="2 3">
    <name type="scientific">Pseudobythopirellula maris</name>
    <dbReference type="NCBI Taxonomy" id="2527991"/>
    <lineage>
        <taxon>Bacteria</taxon>
        <taxon>Pseudomonadati</taxon>
        <taxon>Planctomycetota</taxon>
        <taxon>Planctomycetia</taxon>
        <taxon>Pirellulales</taxon>
        <taxon>Lacipirellulaceae</taxon>
        <taxon>Pseudobythopirellula</taxon>
    </lineage>
</organism>
<evidence type="ECO:0000256" key="1">
    <source>
        <dbReference type="SAM" id="MobiDB-lite"/>
    </source>
</evidence>
<feature type="region of interest" description="Disordered" evidence="1">
    <location>
        <begin position="1"/>
        <end position="79"/>
    </location>
</feature>